<reference evidence="2 3" key="1">
    <citation type="journal article" date="2014" name="Genome Biol.">
        <title>Transcriptome and methylome profiling reveals relics of genome dominance in the mesopolyploid Brassica oleracea.</title>
        <authorList>
            <person name="Parkin I.A."/>
            <person name="Koh C."/>
            <person name="Tang H."/>
            <person name="Robinson S.J."/>
            <person name="Kagale S."/>
            <person name="Clarke W.E."/>
            <person name="Town C.D."/>
            <person name="Nixon J."/>
            <person name="Krishnakumar V."/>
            <person name="Bidwell S.L."/>
            <person name="Denoeud F."/>
            <person name="Belcram H."/>
            <person name="Links M.G."/>
            <person name="Just J."/>
            <person name="Clarke C."/>
            <person name="Bender T."/>
            <person name="Huebert T."/>
            <person name="Mason A.S."/>
            <person name="Pires J.C."/>
            <person name="Barker G."/>
            <person name="Moore J."/>
            <person name="Walley P.G."/>
            <person name="Manoli S."/>
            <person name="Batley J."/>
            <person name="Edwards D."/>
            <person name="Nelson M.N."/>
            <person name="Wang X."/>
            <person name="Paterson A.H."/>
            <person name="King G."/>
            <person name="Bancroft I."/>
            <person name="Chalhoub B."/>
            <person name="Sharpe A.G."/>
        </authorList>
    </citation>
    <scope>NUCLEOTIDE SEQUENCE</scope>
    <source>
        <strain evidence="2 3">cv. TO1000</strain>
    </source>
</reference>
<keyword evidence="3" id="KW-1185">Reference proteome</keyword>
<dbReference type="HOGENOM" id="CLU_445077_0_0_1"/>
<sequence length="614" mass="70087">MNTIVAYLDKILVCNVYFDVHLDKLKCVLFVLGKDILIFDLNKYLSCTFDPDLLVFVLSIQEREVKLLRNESIDRAQQPEIWRSFVVQTGYLGDASDRGSIQNGYLNIQKNHLKSFTEEGVMNFPNRRFSSPSIREYQTSKGDSCSRKKWPEPKPILYEPKVLPQSTSCPNQKHCTMDLRTNPFEEGEYDVTQIEHRPARIMDTAQGGLVNQLDQTEVFMSDHASLAACDSPSDHSIHADQNFPLDRADQTVRTIPSDQPDRTARAVHCIDPRTPVMELSLEPRPRDGIDRPTSLLSQPFQHSKTYRQAWILELSKDLFHNSTQLGSADHLIVQSVRVNHPTGRVDHPDHVLILTPKKSRVSGGRETLLAEEKPSLRTIKANPYQKSLHQDVWSFGNKKQFASNGIGHYANKCQKKRPLVTFDNENVETEPEKEDPLLIFDGFTYEPMEGLDEEQFRGHQANQEESSSIQKTDRTQDLRTNLFEEEGNDVPRLTEPSLVRPDWSFGWNHVQTTEPTEPQPVFPNQLDILKPTVEPDLAWVVNNHTRARLPQPTRHSKTHGRTRLILGREEAEDGHAFSSGRPSGQSRKRPYLYPVHPYGSEGPSLTNLHGRLSL</sequence>
<evidence type="ECO:0000313" key="2">
    <source>
        <dbReference type="EnsemblPlants" id="Bo8g001390.1"/>
    </source>
</evidence>
<feature type="region of interest" description="Disordered" evidence="1">
    <location>
        <begin position="567"/>
        <end position="614"/>
    </location>
</feature>
<evidence type="ECO:0000256" key="1">
    <source>
        <dbReference type="SAM" id="MobiDB-lite"/>
    </source>
</evidence>
<protein>
    <submittedName>
        <fullName evidence="2">Uncharacterized protein</fullName>
    </submittedName>
</protein>
<accession>A0A0D3DIN1</accession>
<name>A0A0D3DIN1_BRAOL</name>
<dbReference type="EnsemblPlants" id="Bo8g001390.1">
    <property type="protein sequence ID" value="Bo8g001390.1"/>
    <property type="gene ID" value="Bo8g001390"/>
</dbReference>
<dbReference type="AlphaFoldDB" id="A0A0D3DIN1"/>
<dbReference type="Proteomes" id="UP000032141">
    <property type="component" value="Chromosome C8"/>
</dbReference>
<evidence type="ECO:0000313" key="3">
    <source>
        <dbReference type="Proteomes" id="UP000032141"/>
    </source>
</evidence>
<feature type="compositionally biased region" description="Polar residues" evidence="1">
    <location>
        <begin position="460"/>
        <end position="470"/>
    </location>
</feature>
<proteinExistence type="predicted"/>
<reference evidence="2" key="2">
    <citation type="submission" date="2015-03" db="UniProtKB">
        <authorList>
            <consortium name="EnsemblPlants"/>
        </authorList>
    </citation>
    <scope>IDENTIFICATION</scope>
</reference>
<feature type="region of interest" description="Disordered" evidence="1">
    <location>
        <begin position="455"/>
        <end position="475"/>
    </location>
</feature>
<dbReference type="Gramene" id="Bo8g001390.1">
    <property type="protein sequence ID" value="Bo8g001390.1"/>
    <property type="gene ID" value="Bo8g001390"/>
</dbReference>
<organism evidence="2 3">
    <name type="scientific">Brassica oleracea var. oleracea</name>
    <dbReference type="NCBI Taxonomy" id="109376"/>
    <lineage>
        <taxon>Eukaryota</taxon>
        <taxon>Viridiplantae</taxon>
        <taxon>Streptophyta</taxon>
        <taxon>Embryophyta</taxon>
        <taxon>Tracheophyta</taxon>
        <taxon>Spermatophyta</taxon>
        <taxon>Magnoliopsida</taxon>
        <taxon>eudicotyledons</taxon>
        <taxon>Gunneridae</taxon>
        <taxon>Pentapetalae</taxon>
        <taxon>rosids</taxon>
        <taxon>malvids</taxon>
        <taxon>Brassicales</taxon>
        <taxon>Brassicaceae</taxon>
        <taxon>Brassiceae</taxon>
        <taxon>Brassica</taxon>
    </lineage>
</organism>